<dbReference type="Proteomes" id="UP000198894">
    <property type="component" value="Unassembled WGS sequence"/>
</dbReference>
<protein>
    <submittedName>
        <fullName evidence="2">FemAB-related protein, PEP-CTERM system-associated</fullName>
    </submittedName>
</protein>
<dbReference type="Pfam" id="PF13480">
    <property type="entry name" value="Acetyltransf_6"/>
    <property type="match status" value="1"/>
</dbReference>
<gene>
    <name evidence="2" type="ORF">SAMN05428953_102136</name>
</gene>
<dbReference type="EMBL" id="FNEE01000002">
    <property type="protein sequence ID" value="SDI50477.1"/>
    <property type="molecule type" value="Genomic_DNA"/>
</dbReference>
<proteinExistence type="predicted"/>
<keyword evidence="3" id="KW-1185">Reference proteome</keyword>
<dbReference type="InterPro" id="IPR050644">
    <property type="entry name" value="PG_Glycine_Bridge_Synth"/>
</dbReference>
<organism evidence="2 3">
    <name type="scientific">Mesorhizobium muleiense</name>
    <dbReference type="NCBI Taxonomy" id="1004279"/>
    <lineage>
        <taxon>Bacteria</taxon>
        <taxon>Pseudomonadati</taxon>
        <taxon>Pseudomonadota</taxon>
        <taxon>Alphaproteobacteria</taxon>
        <taxon>Hyphomicrobiales</taxon>
        <taxon>Phyllobacteriaceae</taxon>
        <taxon>Mesorhizobium</taxon>
    </lineage>
</organism>
<evidence type="ECO:0000259" key="1">
    <source>
        <dbReference type="Pfam" id="PF13480"/>
    </source>
</evidence>
<name>A0A1G8L4J3_9HYPH</name>
<evidence type="ECO:0000313" key="3">
    <source>
        <dbReference type="Proteomes" id="UP000198894"/>
    </source>
</evidence>
<dbReference type="PANTHER" id="PTHR36174">
    <property type="entry name" value="LIPID II:GLYCINE GLYCYLTRANSFERASE"/>
    <property type="match status" value="1"/>
</dbReference>
<dbReference type="InterPro" id="IPR016181">
    <property type="entry name" value="Acyl_CoA_acyltransferase"/>
</dbReference>
<dbReference type="Gene3D" id="3.40.630.30">
    <property type="match status" value="1"/>
</dbReference>
<evidence type="ECO:0000313" key="2">
    <source>
        <dbReference type="EMBL" id="SDI50477.1"/>
    </source>
</evidence>
<dbReference type="SUPFAM" id="SSF55729">
    <property type="entry name" value="Acyl-CoA N-acyltransferases (Nat)"/>
    <property type="match status" value="2"/>
</dbReference>
<accession>A0A1G8L4J3</accession>
<sequence length="349" mass="38574">MASVEIVDTARAGLDHEWDAYVNASPNRSCYHFTLWRDILQRSFGHRPYYLMARSGGATCGVLPLFEMKSRLFGHSFVSLPFVNYGGILADGLEIEEALAKAAIGLAQGRGAGHIELRQTFATSQSVGASWQVRQHKAALIVSIEADPQIHWSGLSSRLRGKVRKAQRAGVEFSRAGHEALDDFYRVFSKNMRDLGTPVHSPVFFRSILESTADSQILLVRLGGKPVAAALAMRTGDVIELPWVCSDYDAAFNHVNEYLYWKAIELACESGASDLDLGRSTIGAGTYTFKIQWKPQVKPLFWCYWLAAGKAFPELAPSNPKYAFAITCWKKLPISIANGLGPHIVRNIP</sequence>
<dbReference type="NCBIfam" id="TIGR03019">
    <property type="entry name" value="pepcterm_femAB"/>
    <property type="match status" value="1"/>
</dbReference>
<dbReference type="AlphaFoldDB" id="A0A1G8L4J3"/>
<reference evidence="3" key="1">
    <citation type="submission" date="2016-10" db="EMBL/GenBank/DDBJ databases">
        <authorList>
            <person name="Varghese N."/>
            <person name="Submissions S."/>
        </authorList>
    </citation>
    <scope>NUCLEOTIDE SEQUENCE [LARGE SCALE GENOMIC DNA]</scope>
    <source>
        <strain evidence="3">CGMCC 1.11022</strain>
    </source>
</reference>
<dbReference type="RefSeq" id="WP_167366337.1">
    <property type="nucleotide sequence ID" value="NZ_FNEE01000002.1"/>
</dbReference>
<dbReference type="PANTHER" id="PTHR36174:SF1">
    <property type="entry name" value="LIPID II:GLYCINE GLYCYLTRANSFERASE"/>
    <property type="match status" value="1"/>
</dbReference>
<feature type="domain" description="BioF2-like acetyltransferase" evidence="1">
    <location>
        <begin position="157"/>
        <end position="290"/>
    </location>
</feature>
<dbReference type="InterPro" id="IPR038740">
    <property type="entry name" value="BioF2-like_GNAT_dom"/>
</dbReference>
<dbReference type="InterPro" id="IPR017469">
    <property type="entry name" value="PEP-CTERM_FemAB-rel"/>
</dbReference>